<evidence type="ECO:0000256" key="9">
    <source>
        <dbReference type="ARBA" id="ARBA00023004"/>
    </source>
</evidence>
<dbReference type="InterPro" id="IPR051103">
    <property type="entry name" value="Plant_metabolite_P450s"/>
</dbReference>
<feature type="transmembrane region" description="Helical" evidence="14">
    <location>
        <begin position="12"/>
        <end position="31"/>
    </location>
</feature>
<accession>A0A6D2I608</accession>
<evidence type="ECO:0000256" key="13">
    <source>
        <dbReference type="RuleBase" id="RU000461"/>
    </source>
</evidence>
<dbReference type="EMBL" id="CACVBM020000843">
    <property type="protein sequence ID" value="CAA7023944.1"/>
    <property type="molecule type" value="Genomic_DNA"/>
</dbReference>
<dbReference type="GO" id="GO:0020037">
    <property type="term" value="F:heme binding"/>
    <property type="evidence" value="ECO:0007669"/>
    <property type="project" value="InterPro"/>
</dbReference>
<dbReference type="PRINTS" id="PR00463">
    <property type="entry name" value="EP450I"/>
</dbReference>
<dbReference type="CDD" id="cd20655">
    <property type="entry name" value="CYP93"/>
    <property type="match status" value="1"/>
</dbReference>
<comment type="caution">
    <text evidence="15">The sequence shown here is derived from an EMBL/GenBank/DDBJ whole genome shotgun (WGS) entry which is preliminary data.</text>
</comment>
<evidence type="ECO:0000256" key="11">
    <source>
        <dbReference type="ARBA" id="ARBA00023136"/>
    </source>
</evidence>
<dbReference type="Pfam" id="PF00067">
    <property type="entry name" value="p450"/>
    <property type="match status" value="1"/>
</dbReference>
<dbReference type="GO" id="GO:0005506">
    <property type="term" value="F:iron ion binding"/>
    <property type="evidence" value="ECO:0007669"/>
    <property type="project" value="InterPro"/>
</dbReference>
<keyword evidence="10 13" id="KW-0503">Monooxygenase</keyword>
<organism evidence="15 16">
    <name type="scientific">Microthlaspi erraticum</name>
    <dbReference type="NCBI Taxonomy" id="1685480"/>
    <lineage>
        <taxon>Eukaryota</taxon>
        <taxon>Viridiplantae</taxon>
        <taxon>Streptophyta</taxon>
        <taxon>Embryophyta</taxon>
        <taxon>Tracheophyta</taxon>
        <taxon>Spermatophyta</taxon>
        <taxon>Magnoliopsida</taxon>
        <taxon>eudicotyledons</taxon>
        <taxon>Gunneridae</taxon>
        <taxon>Pentapetalae</taxon>
        <taxon>rosids</taxon>
        <taxon>malvids</taxon>
        <taxon>Brassicales</taxon>
        <taxon>Brassicaceae</taxon>
        <taxon>Coluteocarpeae</taxon>
        <taxon>Microthlaspi</taxon>
    </lineage>
</organism>
<keyword evidence="9 12" id="KW-0408">Iron</keyword>
<evidence type="ECO:0000313" key="16">
    <source>
        <dbReference type="Proteomes" id="UP000467841"/>
    </source>
</evidence>
<keyword evidence="16" id="KW-1185">Reference proteome</keyword>
<evidence type="ECO:0000256" key="4">
    <source>
        <dbReference type="ARBA" id="ARBA00022617"/>
    </source>
</evidence>
<dbReference type="Gene3D" id="1.10.630.10">
    <property type="entry name" value="Cytochrome P450"/>
    <property type="match status" value="1"/>
</dbReference>
<evidence type="ECO:0000256" key="3">
    <source>
        <dbReference type="ARBA" id="ARBA00010617"/>
    </source>
</evidence>
<comment type="cofactor">
    <cofactor evidence="1 12">
        <name>heme</name>
        <dbReference type="ChEBI" id="CHEBI:30413"/>
    </cofactor>
</comment>
<evidence type="ECO:0000256" key="6">
    <source>
        <dbReference type="ARBA" id="ARBA00022723"/>
    </source>
</evidence>
<evidence type="ECO:0000256" key="2">
    <source>
        <dbReference type="ARBA" id="ARBA00004167"/>
    </source>
</evidence>
<dbReference type="SUPFAM" id="SSF48264">
    <property type="entry name" value="Cytochrome P450"/>
    <property type="match status" value="1"/>
</dbReference>
<comment type="similarity">
    <text evidence="3 13">Belongs to the cytochrome P450 family.</text>
</comment>
<feature type="binding site" description="axial binding residue" evidence="12">
    <location>
        <position position="452"/>
    </location>
    <ligand>
        <name>heme</name>
        <dbReference type="ChEBI" id="CHEBI:30413"/>
    </ligand>
    <ligandPart>
        <name>Fe</name>
        <dbReference type="ChEBI" id="CHEBI:18248"/>
    </ligandPart>
</feature>
<dbReference type="PROSITE" id="PS00086">
    <property type="entry name" value="CYTOCHROME_P450"/>
    <property type="match status" value="1"/>
</dbReference>
<evidence type="ECO:0000256" key="1">
    <source>
        <dbReference type="ARBA" id="ARBA00001971"/>
    </source>
</evidence>
<keyword evidence="8 13" id="KW-0560">Oxidoreductase</keyword>
<evidence type="ECO:0000256" key="5">
    <source>
        <dbReference type="ARBA" id="ARBA00022692"/>
    </source>
</evidence>
<gene>
    <name evidence="15" type="ORF">MERR_LOCUS11179</name>
</gene>
<proteinExistence type="inferred from homology"/>
<dbReference type="PANTHER" id="PTHR24298:SF477">
    <property type="entry name" value="CYTOCHROME P450"/>
    <property type="match status" value="1"/>
</dbReference>
<dbReference type="Proteomes" id="UP000467841">
    <property type="component" value="Unassembled WGS sequence"/>
</dbReference>
<name>A0A6D2I608_9BRAS</name>
<keyword evidence="5 14" id="KW-0812">Transmembrane</keyword>
<evidence type="ECO:0000256" key="7">
    <source>
        <dbReference type="ARBA" id="ARBA00022989"/>
    </source>
</evidence>
<reference evidence="15" key="1">
    <citation type="submission" date="2020-01" db="EMBL/GenBank/DDBJ databases">
        <authorList>
            <person name="Mishra B."/>
        </authorList>
    </citation>
    <scope>NUCLEOTIDE SEQUENCE [LARGE SCALE GENOMIC DNA]</scope>
</reference>
<evidence type="ECO:0000256" key="8">
    <source>
        <dbReference type="ARBA" id="ARBA00023002"/>
    </source>
</evidence>
<dbReference type="GO" id="GO:0016709">
    <property type="term" value="F:oxidoreductase activity, acting on paired donors, with incorporation or reduction of molecular oxygen, NAD(P)H as one donor, and incorporation of one atom of oxygen"/>
    <property type="evidence" value="ECO:0007669"/>
    <property type="project" value="TreeGrafter"/>
</dbReference>
<dbReference type="AlphaFoldDB" id="A0A6D2I608"/>
<dbReference type="InterPro" id="IPR001128">
    <property type="entry name" value="Cyt_P450"/>
</dbReference>
<dbReference type="InterPro" id="IPR002401">
    <property type="entry name" value="Cyt_P450_E_grp-I"/>
</dbReference>
<keyword evidence="11 14" id="KW-0472">Membrane</keyword>
<dbReference type="PRINTS" id="PR00385">
    <property type="entry name" value="P450"/>
</dbReference>
<evidence type="ECO:0000313" key="15">
    <source>
        <dbReference type="EMBL" id="CAA7023944.1"/>
    </source>
</evidence>
<evidence type="ECO:0008006" key="17">
    <source>
        <dbReference type="Google" id="ProtNLM"/>
    </source>
</evidence>
<dbReference type="InterPro" id="IPR017972">
    <property type="entry name" value="Cyt_P450_CS"/>
</dbReference>
<evidence type="ECO:0000256" key="12">
    <source>
        <dbReference type="PIRSR" id="PIRSR602401-1"/>
    </source>
</evidence>
<comment type="subcellular location">
    <subcellularLocation>
        <location evidence="2">Membrane</location>
        <topology evidence="2">Single-pass membrane protein</topology>
    </subcellularLocation>
</comment>
<dbReference type="OrthoDB" id="1470350at2759"/>
<sequence length="523" mass="59206">MAAIVSFDFQNCFILSLFCLFLSYFLLIFFFKKPKNGFDLPPSPPSLPIIGHLHLLLSAPIHKCFHNISSKYGPFLHLHIFNVPVVLVSSASMAYEIFKAHDMYISFRGDVAIDECVVFGSFGFLRAPYGGYWKVVKKIITTKGIGPQALERSLGVREVELERFHKNLLDKAKKEESIEFGEEAMRLVNNTLGKLSMGSSFSVEDNDGEKVSEFTVKLAALSPLFFVAQIFNKPLEKLGITLLKWEIMKVSERFEELLENILVRYETKMDDHQGTEFMDTLLAAHRDENAEYKITRKNIKALFAELFFGAGDTSSSTTRWAMAEVLNNPKIIERLREEIDSVVGTTRFVQETDLPKLPYLQAVVKETLRLHPVAPVLSREFEKGCTIGGFYIPKGTSLVINAYALMRDPGFWEDPNEFKPERFLTCARTRQEEERREQALKYLPFGSGRRGCPGSSLAYILVGTAVGVMVQCFDWDIKGDNKVNLEEAFGLRFFSSLAHPLQCTPCPRIINFLPSDTPPIPCL</sequence>
<dbReference type="FunFam" id="1.10.630.10:FF:000019">
    <property type="entry name" value="Cytochrome P450 family protein"/>
    <property type="match status" value="1"/>
</dbReference>
<keyword evidence="6 12" id="KW-0479">Metal-binding</keyword>
<keyword evidence="4 12" id="KW-0349">Heme</keyword>
<evidence type="ECO:0000256" key="14">
    <source>
        <dbReference type="SAM" id="Phobius"/>
    </source>
</evidence>
<evidence type="ECO:0000256" key="10">
    <source>
        <dbReference type="ARBA" id="ARBA00023033"/>
    </source>
</evidence>
<keyword evidence="7 14" id="KW-1133">Transmembrane helix</keyword>
<protein>
    <recommendedName>
        <fullName evidence="17">Cytochrome P450</fullName>
    </recommendedName>
</protein>
<dbReference type="InterPro" id="IPR036396">
    <property type="entry name" value="Cyt_P450_sf"/>
</dbReference>
<dbReference type="GO" id="GO:0016020">
    <property type="term" value="C:membrane"/>
    <property type="evidence" value="ECO:0007669"/>
    <property type="project" value="UniProtKB-SubCell"/>
</dbReference>
<dbReference type="PANTHER" id="PTHR24298">
    <property type="entry name" value="FLAVONOID 3'-MONOOXYGENASE-RELATED"/>
    <property type="match status" value="1"/>
</dbReference>